<reference evidence="1" key="1">
    <citation type="journal article" date="2020" name="Stud. Mycol.">
        <title>101 Dothideomycetes genomes: a test case for predicting lifestyles and emergence of pathogens.</title>
        <authorList>
            <person name="Haridas S."/>
            <person name="Albert R."/>
            <person name="Binder M."/>
            <person name="Bloem J."/>
            <person name="Labutti K."/>
            <person name="Salamov A."/>
            <person name="Andreopoulos B."/>
            <person name="Baker S."/>
            <person name="Barry K."/>
            <person name="Bills G."/>
            <person name="Bluhm B."/>
            <person name="Cannon C."/>
            <person name="Castanera R."/>
            <person name="Culley D."/>
            <person name="Daum C."/>
            <person name="Ezra D."/>
            <person name="Gonzalez J."/>
            <person name="Henrissat B."/>
            <person name="Kuo A."/>
            <person name="Liang C."/>
            <person name="Lipzen A."/>
            <person name="Lutzoni F."/>
            <person name="Magnuson J."/>
            <person name="Mondo S."/>
            <person name="Nolan M."/>
            <person name="Ohm R."/>
            <person name="Pangilinan J."/>
            <person name="Park H.-J."/>
            <person name="Ramirez L."/>
            <person name="Alfaro M."/>
            <person name="Sun H."/>
            <person name="Tritt A."/>
            <person name="Yoshinaga Y."/>
            <person name="Zwiers L.-H."/>
            <person name="Turgeon B."/>
            <person name="Goodwin S."/>
            <person name="Spatafora J."/>
            <person name="Crous P."/>
            <person name="Grigoriev I."/>
        </authorList>
    </citation>
    <scope>NUCLEOTIDE SEQUENCE</scope>
    <source>
        <strain evidence="1">CBS 379.55</strain>
    </source>
</reference>
<dbReference type="GeneID" id="54554110"/>
<protein>
    <submittedName>
        <fullName evidence="1">Uncharacterized protein</fullName>
    </submittedName>
</protein>
<keyword evidence="2" id="KW-1185">Reference proteome</keyword>
<proteinExistence type="predicted"/>
<dbReference type="AlphaFoldDB" id="A0A6A6JJ15"/>
<evidence type="ECO:0000313" key="1">
    <source>
        <dbReference type="EMBL" id="KAF2276234.1"/>
    </source>
</evidence>
<accession>A0A6A6JJ15</accession>
<name>A0A6A6JJ15_WESOR</name>
<sequence>MSCVPPTTSSRPERLLYVAAAGTAVFSWGANNTNDALVSRTATFGDRLGDQHARLSLHRYAPHGTHQGVRMPWSALSRPRLFIDKNPVQQIEKRESQPFDASCSLLSPRQCWTTPSPPSPQVLFLQQYQSVLPSTFSI</sequence>
<organism evidence="1 2">
    <name type="scientific">Westerdykella ornata</name>
    <dbReference type="NCBI Taxonomy" id="318751"/>
    <lineage>
        <taxon>Eukaryota</taxon>
        <taxon>Fungi</taxon>
        <taxon>Dikarya</taxon>
        <taxon>Ascomycota</taxon>
        <taxon>Pezizomycotina</taxon>
        <taxon>Dothideomycetes</taxon>
        <taxon>Pleosporomycetidae</taxon>
        <taxon>Pleosporales</taxon>
        <taxon>Sporormiaceae</taxon>
        <taxon>Westerdykella</taxon>
    </lineage>
</organism>
<gene>
    <name evidence="1" type="ORF">EI97DRAFT_458719</name>
</gene>
<dbReference type="Proteomes" id="UP000800097">
    <property type="component" value="Unassembled WGS sequence"/>
</dbReference>
<dbReference type="EMBL" id="ML986494">
    <property type="protein sequence ID" value="KAF2276234.1"/>
    <property type="molecule type" value="Genomic_DNA"/>
</dbReference>
<evidence type="ECO:0000313" key="2">
    <source>
        <dbReference type="Proteomes" id="UP000800097"/>
    </source>
</evidence>
<dbReference type="RefSeq" id="XP_033653773.1">
    <property type="nucleotide sequence ID" value="XM_033800935.1"/>
</dbReference>